<keyword evidence="1" id="KW-0472">Membrane</keyword>
<protein>
    <submittedName>
        <fullName evidence="2">Uncharacterized protein</fullName>
    </submittedName>
</protein>
<feature type="transmembrane region" description="Helical" evidence="1">
    <location>
        <begin position="12"/>
        <end position="28"/>
    </location>
</feature>
<feature type="transmembrane region" description="Helical" evidence="1">
    <location>
        <begin position="40"/>
        <end position="59"/>
    </location>
</feature>
<organism evidence="2 3">
    <name type="scientific">Phocoenobacter uteri</name>
    <dbReference type="NCBI Taxonomy" id="146806"/>
    <lineage>
        <taxon>Bacteria</taxon>
        <taxon>Pseudomonadati</taxon>
        <taxon>Pseudomonadota</taxon>
        <taxon>Gammaproteobacteria</taxon>
        <taxon>Pasteurellales</taxon>
        <taxon>Pasteurellaceae</taxon>
        <taxon>Phocoenobacter</taxon>
    </lineage>
</organism>
<evidence type="ECO:0000256" key="1">
    <source>
        <dbReference type="SAM" id="Phobius"/>
    </source>
</evidence>
<evidence type="ECO:0000313" key="3">
    <source>
        <dbReference type="Proteomes" id="UP000255417"/>
    </source>
</evidence>
<dbReference type="RefSeq" id="WP_115315134.1">
    <property type="nucleotide sequence ID" value="NZ_LWIF01000001.1"/>
</dbReference>
<accession>A0A379C907</accession>
<evidence type="ECO:0000313" key="2">
    <source>
        <dbReference type="EMBL" id="SUB58618.1"/>
    </source>
</evidence>
<dbReference type="AlphaFoldDB" id="A0A379C907"/>
<keyword evidence="1" id="KW-1133">Transmembrane helix</keyword>
<gene>
    <name evidence="2" type="ORF">NCTC12872_00582</name>
</gene>
<dbReference type="EMBL" id="UGTA01000001">
    <property type="protein sequence ID" value="SUB58618.1"/>
    <property type="molecule type" value="Genomic_DNA"/>
</dbReference>
<keyword evidence="1" id="KW-0812">Transmembrane</keyword>
<dbReference type="Proteomes" id="UP000255417">
    <property type="component" value="Unassembled WGS sequence"/>
</dbReference>
<feature type="transmembrane region" description="Helical" evidence="1">
    <location>
        <begin position="71"/>
        <end position="90"/>
    </location>
</feature>
<reference evidence="2 3" key="1">
    <citation type="submission" date="2018-06" db="EMBL/GenBank/DDBJ databases">
        <authorList>
            <consortium name="Pathogen Informatics"/>
            <person name="Doyle S."/>
        </authorList>
    </citation>
    <scope>NUCLEOTIDE SEQUENCE [LARGE SCALE GENOMIC DNA]</scope>
    <source>
        <strain evidence="2 3">NCTC12872</strain>
    </source>
</reference>
<keyword evidence="3" id="KW-1185">Reference proteome</keyword>
<proteinExistence type="predicted"/>
<sequence>MQEQKNNPVLDLILDSIYIVTVVFYFRMSAKLGYSYSDVLVYTDAIFFGCAGGMVGSIYSLKRGIKVNKYLSVKAFVIYWLIFFTGMCFFA</sequence>
<name>A0A379C907_9PAST</name>